<dbReference type="Proteomes" id="UP000004995">
    <property type="component" value="Unassembled WGS sequence"/>
</dbReference>
<organism evidence="3 4">
    <name type="scientific">Setaria italica</name>
    <name type="common">Foxtail millet</name>
    <name type="synonym">Panicum italicum</name>
    <dbReference type="NCBI Taxonomy" id="4555"/>
    <lineage>
        <taxon>Eukaryota</taxon>
        <taxon>Viridiplantae</taxon>
        <taxon>Streptophyta</taxon>
        <taxon>Embryophyta</taxon>
        <taxon>Tracheophyta</taxon>
        <taxon>Spermatophyta</taxon>
        <taxon>Magnoliopsida</taxon>
        <taxon>Liliopsida</taxon>
        <taxon>Poales</taxon>
        <taxon>Poaceae</taxon>
        <taxon>PACMAD clade</taxon>
        <taxon>Panicoideae</taxon>
        <taxon>Panicodae</taxon>
        <taxon>Paniceae</taxon>
        <taxon>Cenchrinae</taxon>
        <taxon>Setaria</taxon>
    </lineage>
</organism>
<evidence type="ECO:0008006" key="5">
    <source>
        <dbReference type="Google" id="ProtNLM"/>
    </source>
</evidence>
<dbReference type="Gene3D" id="1.10.630.10">
    <property type="entry name" value="Cytochrome P450"/>
    <property type="match status" value="1"/>
</dbReference>
<dbReference type="GO" id="GO:0020037">
    <property type="term" value="F:heme binding"/>
    <property type="evidence" value="ECO:0007669"/>
    <property type="project" value="InterPro"/>
</dbReference>
<dbReference type="eggNOG" id="ENOG502QQNS">
    <property type="taxonomic scope" value="Eukaryota"/>
</dbReference>
<dbReference type="PANTHER" id="PTHR24286">
    <property type="entry name" value="CYTOCHROME P450 26"/>
    <property type="match status" value="1"/>
</dbReference>
<evidence type="ECO:0000313" key="4">
    <source>
        <dbReference type="Proteomes" id="UP000004995"/>
    </source>
</evidence>
<proteinExistence type="predicted"/>
<reference evidence="3" key="2">
    <citation type="submission" date="2018-08" db="UniProtKB">
        <authorList>
            <consortium name="EnsemblPlants"/>
        </authorList>
    </citation>
    <scope>IDENTIFICATION</scope>
    <source>
        <strain evidence="3">Yugu1</strain>
    </source>
</reference>
<dbReference type="EMBL" id="AGNK02006077">
    <property type="status" value="NOT_ANNOTATED_CDS"/>
    <property type="molecule type" value="Genomic_DNA"/>
</dbReference>
<accession>K4ALK9</accession>
<dbReference type="PANTHER" id="PTHR24286:SF302">
    <property type="entry name" value="ALLENE OXIDE SYNTHASE 2"/>
    <property type="match status" value="1"/>
</dbReference>
<dbReference type="Gramene" id="KQK91865">
    <property type="protein sequence ID" value="KQK91865"/>
    <property type="gene ID" value="SETIT_039790mg"/>
</dbReference>
<dbReference type="HOGENOM" id="CLU_045757_0_0_1"/>
<evidence type="ECO:0000256" key="2">
    <source>
        <dbReference type="ARBA" id="ARBA00023004"/>
    </source>
</evidence>
<dbReference type="InterPro" id="IPR036396">
    <property type="entry name" value="Cyt_P450_sf"/>
</dbReference>
<evidence type="ECO:0000313" key="3">
    <source>
        <dbReference type="EnsemblPlants" id="KQK91865"/>
    </source>
</evidence>
<dbReference type="GO" id="GO:0016705">
    <property type="term" value="F:oxidoreductase activity, acting on paired donors, with incorporation or reduction of molecular oxygen"/>
    <property type="evidence" value="ECO:0007669"/>
    <property type="project" value="InterPro"/>
</dbReference>
<dbReference type="GO" id="GO:0004497">
    <property type="term" value="F:monooxygenase activity"/>
    <property type="evidence" value="ECO:0000318"/>
    <property type="project" value="GO_Central"/>
</dbReference>
<sequence>MASSLGSIAARPVPGSYGLPGQDKYFESRVEQHGSTVVRINVPPGPLNPRVVPLLDAKSFPVLFDVDKVKKRDVFTGTYMPSASLTGGYRVCAYLDPSEPTHAKVKQLLFSLLVSRKDAVLEEGGKSDFNKLNDATSFDFICDAYFGVRPSATDLGAGGPSKAAKWLLLQLAPLPTLGLPMFIEEPFLHTLPLPSILVSGVYKALYKYFSTAASEALDAAESLDLSREEACHNLLFATVFNSYGGFKKLFPGILADVSKAGEKLHQRLAAEIRTAVAEAGGEVTVAALEKMELTNSVVREALRLDPPVKFQYGRAKEEMQIESHDAVYVVNKGEMLFGYQPCATKDARVFGSTAGQFVGDRFVGDEGSKLLHVGNKQCPGKNLVVLVGRLFLVELFLRYDTFAVEVGKDPLGAKVTFTGITKATSGPGTQ</sequence>
<keyword evidence="1" id="KW-0479">Metal-binding</keyword>
<dbReference type="CDD" id="cd11071">
    <property type="entry name" value="CYP74"/>
    <property type="match status" value="1"/>
</dbReference>
<dbReference type="Pfam" id="PF00067">
    <property type="entry name" value="p450"/>
    <property type="match status" value="1"/>
</dbReference>
<keyword evidence="4" id="KW-1185">Reference proteome</keyword>
<name>K4ALK9_SETIT</name>
<dbReference type="GO" id="GO:0005506">
    <property type="term" value="F:iron ion binding"/>
    <property type="evidence" value="ECO:0007669"/>
    <property type="project" value="InterPro"/>
</dbReference>
<dbReference type="SUPFAM" id="SSF48264">
    <property type="entry name" value="Cytochrome P450"/>
    <property type="match status" value="1"/>
</dbReference>
<dbReference type="AlphaFoldDB" id="K4ALK9"/>
<dbReference type="InParanoid" id="K4ALK9"/>
<reference evidence="4" key="1">
    <citation type="journal article" date="2012" name="Nat. Biotechnol.">
        <title>Reference genome sequence of the model plant Setaria.</title>
        <authorList>
            <person name="Bennetzen J.L."/>
            <person name="Schmutz J."/>
            <person name="Wang H."/>
            <person name="Percifield R."/>
            <person name="Hawkins J."/>
            <person name="Pontaroli A.C."/>
            <person name="Estep M."/>
            <person name="Feng L."/>
            <person name="Vaughn J.N."/>
            <person name="Grimwood J."/>
            <person name="Jenkins J."/>
            <person name="Barry K."/>
            <person name="Lindquist E."/>
            <person name="Hellsten U."/>
            <person name="Deshpande S."/>
            <person name="Wang X."/>
            <person name="Wu X."/>
            <person name="Mitros T."/>
            <person name="Triplett J."/>
            <person name="Yang X."/>
            <person name="Ye C.Y."/>
            <person name="Mauro-Herrera M."/>
            <person name="Wang L."/>
            <person name="Li P."/>
            <person name="Sharma M."/>
            <person name="Sharma R."/>
            <person name="Ronald P.C."/>
            <person name="Panaud O."/>
            <person name="Kellogg E.A."/>
            <person name="Brutnell T.P."/>
            <person name="Doust A.N."/>
            <person name="Tuskan G.A."/>
            <person name="Rokhsar D."/>
            <person name="Devos K.M."/>
        </authorList>
    </citation>
    <scope>NUCLEOTIDE SEQUENCE [LARGE SCALE GENOMIC DNA]</scope>
    <source>
        <strain evidence="4">cv. Yugu1</strain>
    </source>
</reference>
<dbReference type="OMA" id="NHEASFL"/>
<protein>
    <recommendedName>
        <fullName evidence="5">Allene oxide synthase</fullName>
    </recommendedName>
</protein>
<keyword evidence="2" id="KW-0408">Iron</keyword>
<evidence type="ECO:0000256" key="1">
    <source>
        <dbReference type="ARBA" id="ARBA00022723"/>
    </source>
</evidence>
<dbReference type="EnsemblPlants" id="KQK91865">
    <property type="protein sequence ID" value="KQK91865"/>
    <property type="gene ID" value="SETIT_039790mg"/>
</dbReference>
<dbReference type="InterPro" id="IPR001128">
    <property type="entry name" value="Cyt_P450"/>
</dbReference>